<feature type="region of interest" description="Disordered" evidence="1">
    <location>
        <begin position="786"/>
        <end position="876"/>
    </location>
</feature>
<sequence length="1079" mass="118311">MEYEAASSGLLGWKFAGGSPYFILLTYGGGHPSHSETDLLHRQTFAASHQLPGYATTHHPAGLTGIFDTSIHSAGSNTKETSVMNFLSAIESLTVQAASSGTTLLPQFRAPSWQTGMHSSTPTELFVTGALPASGTFPPTSALSAYQHPNSFSSRSFVTTPSLALQDATFSATSNESMLLTDERNILSNVDDILAATAAACGVTPSEFAKSTSNEEEIQSVENGENSKSQFQSIDVRHVSTGFNSSPTVVGKPQSLHNISLNGGQITLNLTAMSSIQPKNVNLDQQHIETSDQNIPSRMTSPTLGPSQQEQEQSSSTVKKQSSINHESEEDNDIPVEGALNTRDPEFVSSGRSLSEESAASDNDFNMGGHDGSVAGNQAKGPLQSILVPHQGDGIVNKTEENHDLTQDSLQKKKNKGKSQIKNAVEDDSVNQKQLKKSGQCKRQNSRGTDICLTYSSPISECCYDTYQHQEKMRQKIKEVEEKQPEVKTGFIASFLDFLKSGPRQQFSAPAVRMPNRTRRPVTQIVRAPCPHPPSKPQPAAAPVSVEVGSESPTKKADEELKKNLETLPTFSSDEDDSVGGNHDLQKSISTALSALDDNSEKKNKSETEKLVVTSAVTTSTSTTTTATTTAAAKQESPRTTAPVVNVQNMQEKTSSTEALKVAGQDGVTSDQLAKIQASVAIEGYIDEENTDSGGEGMYRERDEFVVKIEDIDALKVALQTGKEPPAIWKVQKALLQKFVPEVRDGQRQFAATNSYLGYFGDAKTKYKRVYVKFIENANKKEYVRVCSKKPQNRPVQSARTIHCKPSGGSNKAPDPPAPKPTTTKVSSSVKPKAKQPKLKAEPPPKKRKKWKEEFSSSQSDSSPEAQSDDDELVPPAPFVTRFLNTRAMKETFKSYMELLVSIALDPDTMQALEKSNDELLLPHMRKIDGMLNDNRKRLLPKLHLEHTLKNALENFPELTVITRDSKSKSGGATISKIKMNGKAYNKKTLRASKSTTKLAQEFTVDPEKIQLYSLYHSLHHYKYHIYLTCKEEISSVQKKSADLGQEEIVQLCMKNIKWVEDLFEKFGELLNRVQQKCL</sequence>
<feature type="region of interest" description="Disordered" evidence="1">
    <location>
        <begin position="596"/>
        <end position="641"/>
    </location>
</feature>
<name>A0A151MC42_ALLMI</name>
<feature type="compositionally biased region" description="Polar residues" evidence="1">
    <location>
        <begin position="292"/>
        <end position="306"/>
    </location>
</feature>
<dbReference type="STRING" id="8496.A0A151MC42"/>
<feature type="region of interest" description="Disordered" evidence="1">
    <location>
        <begin position="526"/>
        <end position="560"/>
    </location>
</feature>
<gene>
    <name evidence="3" type="primary">QSER1</name>
    <name evidence="3" type="ORF">Y1Q_0000617</name>
</gene>
<accession>A0A151MC42</accession>
<dbReference type="EMBL" id="AKHW03006283">
    <property type="protein sequence ID" value="KYO21970.1"/>
    <property type="molecule type" value="Genomic_DNA"/>
</dbReference>
<organism evidence="3 4">
    <name type="scientific">Alligator mississippiensis</name>
    <name type="common">American alligator</name>
    <dbReference type="NCBI Taxonomy" id="8496"/>
    <lineage>
        <taxon>Eukaryota</taxon>
        <taxon>Metazoa</taxon>
        <taxon>Chordata</taxon>
        <taxon>Craniata</taxon>
        <taxon>Vertebrata</taxon>
        <taxon>Euteleostomi</taxon>
        <taxon>Archelosauria</taxon>
        <taxon>Archosauria</taxon>
        <taxon>Crocodylia</taxon>
        <taxon>Alligatoridae</taxon>
        <taxon>Alligatorinae</taxon>
        <taxon>Alligator</taxon>
    </lineage>
</organism>
<feature type="compositionally biased region" description="Polar residues" evidence="1">
    <location>
        <begin position="350"/>
        <end position="364"/>
    </location>
</feature>
<feature type="region of interest" description="Disordered" evidence="1">
    <location>
        <begin position="292"/>
        <end position="379"/>
    </location>
</feature>
<dbReference type="AlphaFoldDB" id="A0A151MC42"/>
<evidence type="ECO:0000313" key="3">
    <source>
        <dbReference type="EMBL" id="KYO21970.1"/>
    </source>
</evidence>
<dbReference type="InterPro" id="IPR052466">
    <property type="entry name" value="DNA_MethProtect_Complex"/>
</dbReference>
<dbReference type="Pfam" id="PF13926">
    <property type="entry name" value="DUF4211"/>
    <property type="match status" value="1"/>
</dbReference>
<evidence type="ECO:0000259" key="2">
    <source>
        <dbReference type="Pfam" id="PF13926"/>
    </source>
</evidence>
<feature type="compositionally biased region" description="Basic and acidic residues" evidence="1">
    <location>
        <begin position="599"/>
        <end position="610"/>
    </location>
</feature>
<feature type="domain" description="DUF4211" evidence="2">
    <location>
        <begin position="869"/>
        <end position="990"/>
    </location>
</feature>
<feature type="compositionally biased region" description="Polar residues" evidence="1">
    <location>
        <begin position="220"/>
        <end position="230"/>
    </location>
</feature>
<proteinExistence type="predicted"/>
<keyword evidence="4" id="KW-1185">Reference proteome</keyword>
<feature type="compositionally biased region" description="Low complexity" evidence="1">
    <location>
        <begin position="856"/>
        <end position="866"/>
    </location>
</feature>
<feature type="compositionally biased region" description="Basic and acidic residues" evidence="1">
    <location>
        <begin position="839"/>
        <end position="855"/>
    </location>
</feature>
<comment type="caution">
    <text evidence="3">The sequence shown here is derived from an EMBL/GenBank/DDBJ whole genome shotgun (WGS) entry which is preliminary data.</text>
</comment>
<dbReference type="PANTHER" id="PTHR14709">
    <property type="entry name" value="GLUTAMINE AND SERINE-RICH PROTEIN 1-RELATED"/>
    <property type="match status" value="1"/>
</dbReference>
<protein>
    <submittedName>
        <fullName evidence="3">Glutamine and serine-rich protein 1</fullName>
    </submittedName>
</protein>
<dbReference type="PANTHER" id="PTHR14709:SF2">
    <property type="entry name" value="GLUTAMINE AND SERINE-RICH PROTEIN 1"/>
    <property type="match status" value="1"/>
</dbReference>
<dbReference type="Proteomes" id="UP000050525">
    <property type="component" value="Unassembled WGS sequence"/>
</dbReference>
<feature type="compositionally biased region" description="Low complexity" evidence="1">
    <location>
        <begin position="821"/>
        <end position="831"/>
    </location>
</feature>
<dbReference type="eggNOG" id="KOG4805">
    <property type="taxonomic scope" value="Eukaryota"/>
</dbReference>
<feature type="compositionally biased region" description="Low complexity" evidence="1">
    <location>
        <begin position="307"/>
        <end position="323"/>
    </location>
</feature>
<feature type="region of interest" description="Disordered" evidence="1">
    <location>
        <begin position="207"/>
        <end position="230"/>
    </location>
</feature>
<dbReference type="InterPro" id="IPR025451">
    <property type="entry name" value="DUF4211"/>
</dbReference>
<evidence type="ECO:0000256" key="1">
    <source>
        <dbReference type="SAM" id="MobiDB-lite"/>
    </source>
</evidence>
<feature type="compositionally biased region" description="Low complexity" evidence="1">
    <location>
        <begin position="612"/>
        <end position="633"/>
    </location>
</feature>
<feature type="region of interest" description="Disordered" evidence="1">
    <location>
        <begin position="405"/>
        <end position="447"/>
    </location>
</feature>
<reference evidence="3 4" key="1">
    <citation type="journal article" date="2012" name="Genome Biol.">
        <title>Sequencing three crocodilian genomes to illuminate the evolution of archosaurs and amniotes.</title>
        <authorList>
            <person name="St John J.A."/>
            <person name="Braun E.L."/>
            <person name="Isberg S.R."/>
            <person name="Miles L.G."/>
            <person name="Chong A.Y."/>
            <person name="Gongora J."/>
            <person name="Dalzell P."/>
            <person name="Moran C."/>
            <person name="Bed'hom B."/>
            <person name="Abzhanov A."/>
            <person name="Burgess S.C."/>
            <person name="Cooksey A.M."/>
            <person name="Castoe T.A."/>
            <person name="Crawford N.G."/>
            <person name="Densmore L.D."/>
            <person name="Drew J.C."/>
            <person name="Edwards S.V."/>
            <person name="Faircloth B.C."/>
            <person name="Fujita M.K."/>
            <person name="Greenwold M.J."/>
            <person name="Hoffmann F.G."/>
            <person name="Howard J.M."/>
            <person name="Iguchi T."/>
            <person name="Janes D.E."/>
            <person name="Khan S.Y."/>
            <person name="Kohno S."/>
            <person name="de Koning A.J."/>
            <person name="Lance S.L."/>
            <person name="McCarthy F.M."/>
            <person name="McCormack J.E."/>
            <person name="Merchant M.E."/>
            <person name="Peterson D.G."/>
            <person name="Pollock D.D."/>
            <person name="Pourmand N."/>
            <person name="Raney B.J."/>
            <person name="Roessler K.A."/>
            <person name="Sanford J.R."/>
            <person name="Sawyer R.H."/>
            <person name="Schmidt C.J."/>
            <person name="Triplett E.W."/>
            <person name="Tuberville T.D."/>
            <person name="Venegas-Anaya M."/>
            <person name="Howard J.T."/>
            <person name="Jarvis E.D."/>
            <person name="Guillette L.J.Jr."/>
            <person name="Glenn T.C."/>
            <person name="Green R.E."/>
            <person name="Ray D.A."/>
        </authorList>
    </citation>
    <scope>NUCLEOTIDE SEQUENCE [LARGE SCALE GENOMIC DNA]</scope>
    <source>
        <strain evidence="3">KSC_2009_1</strain>
    </source>
</reference>
<evidence type="ECO:0000313" key="4">
    <source>
        <dbReference type="Proteomes" id="UP000050525"/>
    </source>
</evidence>